<protein>
    <submittedName>
        <fullName evidence="1">Uncharacterized protein</fullName>
    </submittedName>
</protein>
<comment type="caution">
    <text evidence="1">The sequence shown here is derived from an EMBL/GenBank/DDBJ whole genome shotgun (WGS) entry which is preliminary data.</text>
</comment>
<dbReference type="Proteomes" id="UP000272004">
    <property type="component" value="Unassembled WGS sequence"/>
</dbReference>
<organism evidence="1 2">
    <name type="scientific">Rhizobium fabae</name>
    <dbReference type="NCBI Taxonomy" id="573179"/>
    <lineage>
        <taxon>Bacteria</taxon>
        <taxon>Pseudomonadati</taxon>
        <taxon>Pseudomonadota</taxon>
        <taxon>Alphaproteobacteria</taxon>
        <taxon>Hyphomicrobiales</taxon>
        <taxon>Rhizobiaceae</taxon>
        <taxon>Rhizobium/Agrobacterium group</taxon>
        <taxon>Rhizobium</taxon>
    </lineage>
</organism>
<proteinExistence type="predicted"/>
<keyword evidence="2" id="KW-1185">Reference proteome</keyword>
<evidence type="ECO:0000313" key="2">
    <source>
        <dbReference type="Proteomes" id="UP000272004"/>
    </source>
</evidence>
<name>A0ABY0B8T4_9HYPH</name>
<sequence length="70" mass="7486">MKYSISYTANEKGRLRDPPLSPLGGAAVGMAADRVAPAAASLALDAQARPLTRAICWYDDLGYEDVVFAR</sequence>
<gene>
    <name evidence="1" type="ORF">EFB14_17250</name>
</gene>
<evidence type="ECO:0000313" key="1">
    <source>
        <dbReference type="EMBL" id="RUM12115.1"/>
    </source>
</evidence>
<dbReference type="EMBL" id="RJJU01000008">
    <property type="protein sequence ID" value="RUM12115.1"/>
    <property type="molecule type" value="Genomic_DNA"/>
</dbReference>
<accession>A0ABY0B8T4</accession>
<reference evidence="1 2" key="1">
    <citation type="submission" date="2018-11" db="EMBL/GenBank/DDBJ databases">
        <authorList>
            <person name="Huo Y."/>
        </authorList>
    </citation>
    <scope>NUCLEOTIDE SEQUENCE [LARGE SCALE GENOMIC DNA]</scope>
    <source>
        <strain evidence="1 2">CCBAU 33202</strain>
    </source>
</reference>